<dbReference type="InterPro" id="IPR001223">
    <property type="entry name" value="Glyco_hydro18_cat"/>
</dbReference>
<feature type="domain" description="GH18" evidence="2">
    <location>
        <begin position="433"/>
        <end position="762"/>
    </location>
</feature>
<name>A0ABZ0U0T1_9FIRM</name>
<dbReference type="PANTHER" id="PTHR46066">
    <property type="entry name" value="CHITINASE DOMAIN-CONTAINING PROTEIN 1 FAMILY MEMBER"/>
    <property type="match status" value="1"/>
</dbReference>
<dbReference type="Pfam" id="PF00704">
    <property type="entry name" value="Glyco_hydro_18"/>
    <property type="match status" value="1"/>
</dbReference>
<dbReference type="Gene3D" id="3.10.50.10">
    <property type="match status" value="1"/>
</dbReference>
<dbReference type="RefSeq" id="WP_045173233.1">
    <property type="nucleotide sequence ID" value="NZ_CP139957.1"/>
</dbReference>
<evidence type="ECO:0000313" key="3">
    <source>
        <dbReference type="EMBL" id="WPX08702.1"/>
    </source>
</evidence>
<dbReference type="Gene3D" id="3.20.20.80">
    <property type="entry name" value="Glycosidases"/>
    <property type="match status" value="1"/>
</dbReference>
<evidence type="ECO:0000256" key="1">
    <source>
        <dbReference type="SAM" id="SignalP"/>
    </source>
</evidence>
<dbReference type="EMBL" id="CP139957">
    <property type="protein sequence ID" value="WPX08702.1"/>
    <property type="molecule type" value="Genomic_DNA"/>
</dbReference>
<organism evidence="3 4">
    <name type="scientific">Anaerocellum danielii</name>
    <dbReference type="NCBI Taxonomy" id="1387557"/>
    <lineage>
        <taxon>Bacteria</taxon>
        <taxon>Bacillati</taxon>
        <taxon>Bacillota</taxon>
        <taxon>Bacillota incertae sedis</taxon>
        <taxon>Caldicellulosiruptorales</taxon>
        <taxon>Caldicellulosiruptoraceae</taxon>
        <taxon>Anaerocellum</taxon>
    </lineage>
</organism>
<keyword evidence="1" id="KW-0732">Signal</keyword>
<evidence type="ECO:0000259" key="2">
    <source>
        <dbReference type="PROSITE" id="PS51910"/>
    </source>
</evidence>
<reference evidence="3 4" key="1">
    <citation type="submission" date="2023-12" db="EMBL/GenBank/DDBJ databases">
        <authorList>
            <person name="Manesh M.J.H."/>
            <person name="Bing R.G."/>
            <person name="Willard D.J."/>
            <person name="Kelly R.M."/>
        </authorList>
    </citation>
    <scope>NUCLEOTIDE SEQUENCE [LARGE SCALE GENOMIC DNA]</scope>
    <source>
        <strain evidence="3 4">DSM 8977</strain>
    </source>
</reference>
<protein>
    <submittedName>
        <fullName evidence="3">Glycosyl hydrolase family 18 protein</fullName>
    </submittedName>
</protein>
<dbReference type="InterPro" id="IPR029070">
    <property type="entry name" value="Chitinase_insertion_sf"/>
</dbReference>
<dbReference type="PROSITE" id="PS51910">
    <property type="entry name" value="GH18_2"/>
    <property type="match status" value="1"/>
</dbReference>
<evidence type="ECO:0000313" key="4">
    <source>
        <dbReference type="Proteomes" id="UP001322744"/>
    </source>
</evidence>
<dbReference type="InterPro" id="IPR017853">
    <property type="entry name" value="GH"/>
</dbReference>
<keyword evidence="4" id="KW-1185">Reference proteome</keyword>
<feature type="chain" id="PRO_5045623955" evidence="1">
    <location>
        <begin position="21"/>
        <end position="762"/>
    </location>
</feature>
<dbReference type="Proteomes" id="UP001322744">
    <property type="component" value="Chromosome"/>
</dbReference>
<feature type="signal peptide" evidence="1">
    <location>
        <begin position="1"/>
        <end position="20"/>
    </location>
</feature>
<gene>
    <name evidence="3" type="ORF">SOJ16_002611</name>
</gene>
<dbReference type="InterPro" id="IPR011583">
    <property type="entry name" value="Chitinase_II/V-like_cat"/>
</dbReference>
<dbReference type="PANTHER" id="PTHR46066:SF2">
    <property type="entry name" value="CHITINASE DOMAIN-CONTAINING PROTEIN 1"/>
    <property type="match status" value="1"/>
</dbReference>
<dbReference type="GO" id="GO:0016787">
    <property type="term" value="F:hydrolase activity"/>
    <property type="evidence" value="ECO:0007669"/>
    <property type="project" value="UniProtKB-KW"/>
</dbReference>
<keyword evidence="3" id="KW-0378">Hydrolase</keyword>
<dbReference type="SMART" id="SM00636">
    <property type="entry name" value="Glyco_18"/>
    <property type="match status" value="1"/>
</dbReference>
<proteinExistence type="predicted"/>
<accession>A0ABZ0U0T1</accession>
<dbReference type="SUPFAM" id="SSF51445">
    <property type="entry name" value="(Trans)glycosidases"/>
    <property type="match status" value="1"/>
</dbReference>
<sequence>MKKFFSIIFILIFLFSPVNISSSAEKKTNTFEVPAKSFVTVEQGIAIVLHELGFDKNLQSNPQPIYDSAGQKPSKNFLGYVAFAKKYLPKSIPPFNSKMTRVFAAKFILSLLNCNTFDSQNPLDNKIVLSILVESKVISSTQKNELEKPITGGELQKLVGRVKIKMIGVDMAKPAWEAYSKGKLKDAEFIFKRCINAGLHLGTTPSYLANSYYGLGLVYAHHSNKRYYEAYSMLIQAIKIDNNGKIAQAAKKYLAEKLPPYQLDLNYQPTKNLTYEEVMALVGHHLYLDVKEVPSNFAAKDKNNNNPSSWAAPYVRLAFYRKSVPFVPSSFKDIAPRYWIAAYLCNVKGLMHYDYDKYYDFKDIKSLDTNYKMFISVVVDKGIMEPTSKETFSPYDGINRIQLRKILLAMNSIKAISTPKPPSQQILTVKTSKIIATYYKGVEAEQIQIMTKRSKFLDMINFDAVMLGVASTKEHTQAVSTYFYNPDLEAALQKANELGISTFLSLSNLNKGKFDAQLVHNYIKDEKGRKTLVNDLVKLVNLYNLTGVHIDFEHLNPQDKANLTEFIKLLSEKLKRSNKKLTMVIGAYMSDLEANASVYDFEKLAKYVDYFNLILYDDFPKSKYPITGIDGPISNIVRIERVLKYMTLRIPSSKILMGIGVYGIDFNITNKTAENVKLSDIPNIVKNAIQGSVKYFYDSKSQSPYIEFKNPDNTVHKVWYENKKSLEERMKMVHKYNLAGICFYWLGSSSNELYQVFDKYLK</sequence>